<evidence type="ECO:0000313" key="3">
    <source>
        <dbReference type="Proteomes" id="UP000326837"/>
    </source>
</evidence>
<feature type="signal peptide" evidence="1">
    <location>
        <begin position="1"/>
        <end position="28"/>
    </location>
</feature>
<dbReference type="Proteomes" id="UP000326837">
    <property type="component" value="Chromosome"/>
</dbReference>
<dbReference type="InterPro" id="IPR023296">
    <property type="entry name" value="Glyco_hydro_beta-prop_sf"/>
</dbReference>
<accession>A0A5K7XKL7</accession>
<name>A0A5K7XKL7_9BACT</name>
<dbReference type="EMBL" id="AP021861">
    <property type="protein sequence ID" value="BBO35731.1"/>
    <property type="molecule type" value="Genomic_DNA"/>
</dbReference>
<dbReference type="SUPFAM" id="SSF75005">
    <property type="entry name" value="Arabinanase/levansucrase/invertase"/>
    <property type="match status" value="1"/>
</dbReference>
<keyword evidence="3" id="KW-1185">Reference proteome</keyword>
<evidence type="ECO:0008006" key="4">
    <source>
        <dbReference type="Google" id="ProtNLM"/>
    </source>
</evidence>
<dbReference type="KEGG" id="lpav:PLANPX_5343"/>
<dbReference type="AlphaFoldDB" id="A0A5K7XKL7"/>
<proteinExistence type="predicted"/>
<evidence type="ECO:0000256" key="1">
    <source>
        <dbReference type="SAM" id="SignalP"/>
    </source>
</evidence>
<sequence length="475" mass="52967">MKTAARRCGAMRLTGGMLALLVAKAAIAAAPCRIEVVDKENGWPVPLVELRTTSDIVLVTDNAGLIAVDQPDLLGREIWFGVAGHGYGVRPDGFGSRGVRVTPKAGETIRIEVERSIIAKRLGRLTGGGIFAESQQLGERRDWKESGVFGCDTVQVANHRGRRFWLWGDTDLPFYPLGVFDSTSATTSLRPLKRFEPPIALEYDYFRNEKGVPRGVANFPGDGPTWIGGYVSLPDGDRPPKLVATYLKIKPPLDAYEAGVCVWDDDAERFEPLRKVWTKSDATPERPLMPDGHPAFWRDEAGKEWLLFGNPLPNFRCPATFAGWKDAAQWERLEPQRSIKSIDGADVTPHTGSIAWNEFRGRWVTIFMERFGKPSAFGEVWYAEADAPTGPWGPAAKVLSHDNYTFYNPRLHAELTDAKSPVLLFEGTYTTLFADHPQPTPRYEYNQMLYRLDLDDPRLAGTRGNSAKETADERK</sequence>
<gene>
    <name evidence="2" type="ORF">PLANPX_5343</name>
</gene>
<protein>
    <recommendedName>
        <fullName evidence="4">DUF4185 domain-containing protein</fullName>
    </recommendedName>
</protein>
<reference evidence="3" key="1">
    <citation type="submission" date="2019-10" db="EMBL/GenBank/DDBJ databases">
        <title>Lacipirellula parvula gen. nov., sp. nov., representing a lineage of planctomycetes widespread in freshwater anoxic habitats, and description of the family Lacipirellulaceae.</title>
        <authorList>
            <person name="Dedysh S.N."/>
            <person name="Kulichevskaya I.S."/>
            <person name="Beletsky A.V."/>
            <person name="Rakitin A.L."/>
            <person name="Mardanov A.V."/>
            <person name="Ivanova A.A."/>
            <person name="Saltykova V.X."/>
            <person name="Rijpstra W.I.C."/>
            <person name="Sinninghe Damste J.S."/>
            <person name="Ravin N.V."/>
        </authorList>
    </citation>
    <scope>NUCLEOTIDE SEQUENCE [LARGE SCALE GENOMIC DNA]</scope>
    <source>
        <strain evidence="3">PX69</strain>
    </source>
</reference>
<evidence type="ECO:0000313" key="2">
    <source>
        <dbReference type="EMBL" id="BBO35731.1"/>
    </source>
</evidence>
<keyword evidence="1" id="KW-0732">Signal</keyword>
<organism evidence="2 3">
    <name type="scientific">Lacipirellula parvula</name>
    <dbReference type="NCBI Taxonomy" id="2650471"/>
    <lineage>
        <taxon>Bacteria</taxon>
        <taxon>Pseudomonadati</taxon>
        <taxon>Planctomycetota</taxon>
        <taxon>Planctomycetia</taxon>
        <taxon>Pirellulales</taxon>
        <taxon>Lacipirellulaceae</taxon>
        <taxon>Lacipirellula</taxon>
    </lineage>
</organism>
<feature type="chain" id="PRO_5024858933" description="DUF4185 domain-containing protein" evidence="1">
    <location>
        <begin position="29"/>
        <end position="475"/>
    </location>
</feature>